<reference evidence="3" key="1">
    <citation type="submission" date="2017-03" db="EMBL/GenBank/DDBJ databases">
        <title>Phytopthora megakarya and P. palmivora, two closely related causual agents of cacao black pod achieved similar genome size and gene model numbers by different mechanisms.</title>
        <authorList>
            <person name="Ali S."/>
            <person name="Shao J."/>
            <person name="Larry D.J."/>
            <person name="Kronmiller B."/>
            <person name="Shen D."/>
            <person name="Strem M.D."/>
            <person name="Melnick R.L."/>
            <person name="Guiltinan M.J."/>
            <person name="Tyler B.M."/>
            <person name="Meinhardt L.W."/>
            <person name="Bailey B.A."/>
        </authorList>
    </citation>
    <scope>NUCLEOTIDE SEQUENCE [LARGE SCALE GENOMIC DNA]</scope>
    <source>
        <strain evidence="3">zdho120</strain>
    </source>
</reference>
<proteinExistence type="predicted"/>
<dbReference type="EMBL" id="NBNE01015320">
    <property type="protein sequence ID" value="OWY93858.1"/>
    <property type="molecule type" value="Genomic_DNA"/>
</dbReference>
<evidence type="ECO:0008006" key="4">
    <source>
        <dbReference type="Google" id="ProtNLM"/>
    </source>
</evidence>
<accession>A0A225ULM6</accession>
<gene>
    <name evidence="2" type="ORF">PHMEG_00036586</name>
</gene>
<evidence type="ECO:0000313" key="2">
    <source>
        <dbReference type="EMBL" id="OWY93858.1"/>
    </source>
</evidence>
<protein>
    <recommendedName>
        <fullName evidence="4">Ubiquitin-like protease family profile domain-containing protein</fullName>
    </recommendedName>
</protein>
<comment type="caution">
    <text evidence="2">The sequence shown here is derived from an EMBL/GenBank/DDBJ whole genome shotgun (WGS) entry which is preliminary data.</text>
</comment>
<organism evidence="2 3">
    <name type="scientific">Phytophthora megakarya</name>
    <dbReference type="NCBI Taxonomy" id="4795"/>
    <lineage>
        <taxon>Eukaryota</taxon>
        <taxon>Sar</taxon>
        <taxon>Stramenopiles</taxon>
        <taxon>Oomycota</taxon>
        <taxon>Peronosporomycetes</taxon>
        <taxon>Peronosporales</taxon>
        <taxon>Peronosporaceae</taxon>
        <taxon>Phytophthora</taxon>
    </lineage>
</organism>
<feature type="non-terminal residue" evidence="2">
    <location>
        <position position="158"/>
    </location>
</feature>
<feature type="region of interest" description="Disordered" evidence="1">
    <location>
        <begin position="1"/>
        <end position="30"/>
    </location>
</feature>
<evidence type="ECO:0000313" key="3">
    <source>
        <dbReference type="Proteomes" id="UP000198211"/>
    </source>
</evidence>
<evidence type="ECO:0000256" key="1">
    <source>
        <dbReference type="SAM" id="MobiDB-lite"/>
    </source>
</evidence>
<keyword evidence="3" id="KW-1185">Reference proteome</keyword>
<dbReference type="AlphaFoldDB" id="A0A225ULM6"/>
<sequence>MPPEEELPPYHGHTKSGKRSAGAPPTLSCRQQAAAKRVKVLMDSKHEMEQDTHLKRPMIGSEELTQVLTELGISLDKEYTNSNSSYEDEKAAAVGGVSYGAADAEVPKVINVVNLGHHWGSFFVDMMSRRCFVFDPMKLQRNVSSLTIAVRTVVEPML</sequence>
<name>A0A225ULM6_9STRA</name>
<dbReference type="Proteomes" id="UP000198211">
    <property type="component" value="Unassembled WGS sequence"/>
</dbReference>